<comment type="caution">
    <text evidence="2">The sequence shown here is derived from an EMBL/GenBank/DDBJ whole genome shotgun (WGS) entry which is preliminary data.</text>
</comment>
<evidence type="ECO:0000256" key="1">
    <source>
        <dbReference type="SAM" id="MobiDB-lite"/>
    </source>
</evidence>
<dbReference type="AlphaFoldDB" id="A0A314UIW7"/>
<dbReference type="EMBL" id="PJQY01003556">
    <property type="protein sequence ID" value="PQM36364.1"/>
    <property type="molecule type" value="Genomic_DNA"/>
</dbReference>
<gene>
    <name evidence="2" type="ORF">Pyn_38108</name>
</gene>
<accession>A0A314UIW7</accession>
<evidence type="ECO:0000313" key="2">
    <source>
        <dbReference type="EMBL" id="PQM36364.1"/>
    </source>
</evidence>
<evidence type="ECO:0000313" key="3">
    <source>
        <dbReference type="Proteomes" id="UP000250321"/>
    </source>
</evidence>
<organism evidence="2 3">
    <name type="scientific">Prunus yedoensis var. nudiflora</name>
    <dbReference type="NCBI Taxonomy" id="2094558"/>
    <lineage>
        <taxon>Eukaryota</taxon>
        <taxon>Viridiplantae</taxon>
        <taxon>Streptophyta</taxon>
        <taxon>Embryophyta</taxon>
        <taxon>Tracheophyta</taxon>
        <taxon>Spermatophyta</taxon>
        <taxon>Magnoliopsida</taxon>
        <taxon>eudicotyledons</taxon>
        <taxon>Gunneridae</taxon>
        <taxon>Pentapetalae</taxon>
        <taxon>rosids</taxon>
        <taxon>fabids</taxon>
        <taxon>Rosales</taxon>
        <taxon>Rosaceae</taxon>
        <taxon>Amygdaloideae</taxon>
        <taxon>Amygdaleae</taxon>
        <taxon>Prunus</taxon>
    </lineage>
</organism>
<proteinExistence type="predicted"/>
<reference evidence="2 3" key="1">
    <citation type="submission" date="2018-02" db="EMBL/GenBank/DDBJ databases">
        <title>Draft genome of wild Prunus yedoensis var. nudiflora.</title>
        <authorList>
            <person name="Baek S."/>
            <person name="Kim J.-H."/>
            <person name="Choi K."/>
            <person name="Kim G.-B."/>
            <person name="Cho A."/>
            <person name="Jang H."/>
            <person name="Shin C.-H."/>
            <person name="Yu H.-J."/>
            <person name="Mun J.-H."/>
        </authorList>
    </citation>
    <scope>NUCLEOTIDE SEQUENCE [LARGE SCALE GENOMIC DNA]</scope>
    <source>
        <strain evidence="3">cv. Jeju island</strain>
        <tissue evidence="2">Leaf</tissue>
    </source>
</reference>
<sequence>MAQLTDPTQRRPSLLHLKFAWSPCRTMTLKGIQDAHPPSEAQILAEGPAHTDPKPSMQKLKTSKPYLGPSQHPRGSAPNPCQNPQRLHYFTMPKTGPQGLKICQQIPLPIGKGCTEAPC</sequence>
<dbReference type="Proteomes" id="UP000250321">
    <property type="component" value="Unassembled WGS sequence"/>
</dbReference>
<protein>
    <submittedName>
        <fullName evidence="2">Uncharacterized protein</fullName>
    </submittedName>
</protein>
<feature type="region of interest" description="Disordered" evidence="1">
    <location>
        <begin position="31"/>
        <end position="93"/>
    </location>
</feature>
<keyword evidence="3" id="KW-1185">Reference proteome</keyword>
<name>A0A314UIW7_PRUYE</name>